<comment type="function">
    <text evidence="10 11">Component of the post-replicative DNA mismatch repair system (MMR).</text>
</comment>
<dbReference type="OrthoDB" id="10252754at2759"/>
<dbReference type="SUPFAM" id="SSF55271">
    <property type="entry name" value="DNA repair protein MutS, domain I"/>
    <property type="match status" value="1"/>
</dbReference>
<dbReference type="InterPro" id="IPR027417">
    <property type="entry name" value="P-loop_NTPase"/>
</dbReference>
<evidence type="ECO:0000256" key="11">
    <source>
        <dbReference type="RuleBase" id="RU003756"/>
    </source>
</evidence>
<comment type="caution">
    <text evidence="14">The sequence shown here is derived from an EMBL/GenBank/DDBJ whole genome shotgun (WGS) entry which is preliminary data.</text>
</comment>
<dbReference type="PROSITE" id="PS00486">
    <property type="entry name" value="DNA_MISMATCH_REPAIR_2"/>
    <property type="match status" value="1"/>
</dbReference>
<dbReference type="SUPFAM" id="SSF52540">
    <property type="entry name" value="P-loop containing nucleoside triphosphate hydrolases"/>
    <property type="match status" value="1"/>
</dbReference>
<dbReference type="InterPro" id="IPR036678">
    <property type="entry name" value="MutS_con_dom_sf"/>
</dbReference>
<dbReference type="InterPro" id="IPR036187">
    <property type="entry name" value="DNA_mismatch_repair_MutS_sf"/>
</dbReference>
<dbReference type="InterPro" id="IPR000432">
    <property type="entry name" value="DNA_mismatch_repair_MutS_C"/>
</dbReference>
<feature type="compositionally biased region" description="Polar residues" evidence="12">
    <location>
        <begin position="26"/>
        <end position="42"/>
    </location>
</feature>
<dbReference type="GO" id="GO:0030983">
    <property type="term" value="F:mismatched DNA binding"/>
    <property type="evidence" value="ECO:0007669"/>
    <property type="project" value="UniProtKB-UniRule"/>
</dbReference>
<dbReference type="Gene3D" id="3.40.1170.10">
    <property type="entry name" value="DNA repair protein MutS, domain I"/>
    <property type="match status" value="1"/>
</dbReference>
<dbReference type="Pfam" id="PF05188">
    <property type="entry name" value="MutS_II"/>
    <property type="match status" value="1"/>
</dbReference>
<gene>
    <name evidence="14" type="primary">MSH3</name>
    <name evidence="14" type="ORF">GGI25_000759</name>
</gene>
<organism evidence="14 15">
    <name type="scientific">Coemansia spiralis</name>
    <dbReference type="NCBI Taxonomy" id="417178"/>
    <lineage>
        <taxon>Eukaryota</taxon>
        <taxon>Fungi</taxon>
        <taxon>Fungi incertae sedis</taxon>
        <taxon>Zoopagomycota</taxon>
        <taxon>Kickxellomycotina</taxon>
        <taxon>Kickxellomycetes</taxon>
        <taxon>Kickxellales</taxon>
        <taxon>Kickxellaceae</taxon>
        <taxon>Coemansia</taxon>
    </lineage>
</organism>
<dbReference type="PANTHER" id="PTHR11361">
    <property type="entry name" value="DNA MISMATCH REPAIR PROTEIN MUTS FAMILY MEMBER"/>
    <property type="match status" value="1"/>
</dbReference>
<dbReference type="InterPro" id="IPR045076">
    <property type="entry name" value="MutS"/>
</dbReference>
<evidence type="ECO:0000256" key="5">
    <source>
        <dbReference type="ARBA" id="ARBA00022840"/>
    </source>
</evidence>
<dbReference type="GO" id="GO:0006298">
    <property type="term" value="P:mismatch repair"/>
    <property type="evidence" value="ECO:0007669"/>
    <property type="project" value="InterPro"/>
</dbReference>
<evidence type="ECO:0000256" key="2">
    <source>
        <dbReference type="ARBA" id="ARBA00007094"/>
    </source>
</evidence>
<dbReference type="InterPro" id="IPR007695">
    <property type="entry name" value="DNA_mismatch_repair_MutS-lik_N"/>
</dbReference>
<dbReference type="SUPFAM" id="SSF53150">
    <property type="entry name" value="DNA repair protein MutS, domain II"/>
    <property type="match status" value="1"/>
</dbReference>
<dbReference type="GO" id="GO:0005524">
    <property type="term" value="F:ATP binding"/>
    <property type="evidence" value="ECO:0007669"/>
    <property type="project" value="UniProtKB-UniRule"/>
</dbReference>
<dbReference type="FunFam" id="1.10.1420.10:FF:000004">
    <property type="entry name" value="DNA mismatch repair protein Msh3"/>
    <property type="match status" value="1"/>
</dbReference>
<feature type="domain" description="DNA mismatch repair proteins mutS family" evidence="13">
    <location>
        <begin position="963"/>
        <end position="979"/>
    </location>
</feature>
<dbReference type="GO" id="GO:0005634">
    <property type="term" value="C:nucleus"/>
    <property type="evidence" value="ECO:0007669"/>
    <property type="project" value="UniProtKB-SubCell"/>
</dbReference>
<evidence type="ECO:0000313" key="14">
    <source>
        <dbReference type="EMBL" id="KAJ2680467.1"/>
    </source>
</evidence>
<evidence type="ECO:0000256" key="9">
    <source>
        <dbReference type="ARBA" id="ARBA00025902"/>
    </source>
</evidence>
<keyword evidence="6 10" id="KW-0238">DNA-binding</keyword>
<dbReference type="Gene3D" id="3.40.50.300">
    <property type="entry name" value="P-loop containing nucleotide triphosphate hydrolases"/>
    <property type="match status" value="1"/>
</dbReference>
<evidence type="ECO:0000256" key="4">
    <source>
        <dbReference type="ARBA" id="ARBA00022763"/>
    </source>
</evidence>
<comment type="subunit">
    <text evidence="9">Heterodimer consisting of MSH2-MSH3 (MutS beta). Forms a ternary complex with MutL alpha (MLH1-PMS1).</text>
</comment>
<protein>
    <recommendedName>
        <fullName evidence="10">DNA mismatch repair protein</fullName>
    </recommendedName>
</protein>
<keyword evidence="3 10" id="KW-0547">Nucleotide-binding</keyword>
<dbReference type="AlphaFoldDB" id="A0A9W8GCC0"/>
<feature type="region of interest" description="Disordered" evidence="12">
    <location>
        <begin position="1"/>
        <end position="116"/>
    </location>
</feature>
<evidence type="ECO:0000256" key="10">
    <source>
        <dbReference type="PIRNR" id="PIRNR037677"/>
    </source>
</evidence>
<dbReference type="EMBL" id="JANBTW010000005">
    <property type="protein sequence ID" value="KAJ2680467.1"/>
    <property type="molecule type" value="Genomic_DNA"/>
</dbReference>
<evidence type="ECO:0000256" key="8">
    <source>
        <dbReference type="ARBA" id="ARBA00023242"/>
    </source>
</evidence>
<dbReference type="InterPro" id="IPR007860">
    <property type="entry name" value="DNA_mmatch_repair_MutS_con_dom"/>
</dbReference>
<keyword evidence="8" id="KW-0539">Nucleus</keyword>
<dbReference type="PIRSF" id="PIRSF037677">
    <property type="entry name" value="DNA_mis_repair_Msh6"/>
    <property type="match status" value="1"/>
</dbReference>
<dbReference type="InterPro" id="IPR016151">
    <property type="entry name" value="DNA_mismatch_repair_MutS_N"/>
</dbReference>
<feature type="compositionally biased region" description="Low complexity" evidence="12">
    <location>
        <begin position="92"/>
        <end position="103"/>
    </location>
</feature>
<dbReference type="Pfam" id="PF05190">
    <property type="entry name" value="MutS_IV"/>
    <property type="match status" value="1"/>
</dbReference>
<dbReference type="InterPro" id="IPR007696">
    <property type="entry name" value="DNA_mismatch_repair_MutS_core"/>
</dbReference>
<dbReference type="Pfam" id="PF01624">
    <property type="entry name" value="MutS_I"/>
    <property type="match status" value="1"/>
</dbReference>
<evidence type="ECO:0000256" key="7">
    <source>
        <dbReference type="ARBA" id="ARBA00023204"/>
    </source>
</evidence>
<reference evidence="14" key="1">
    <citation type="submission" date="2022-07" db="EMBL/GenBank/DDBJ databases">
        <title>Phylogenomic reconstructions and comparative analyses of Kickxellomycotina fungi.</title>
        <authorList>
            <person name="Reynolds N.K."/>
            <person name="Stajich J.E."/>
            <person name="Barry K."/>
            <person name="Grigoriev I.V."/>
            <person name="Crous P."/>
            <person name="Smith M.E."/>
        </authorList>
    </citation>
    <scope>NUCLEOTIDE SEQUENCE</scope>
    <source>
        <strain evidence="14">NRRL 3115</strain>
    </source>
</reference>
<keyword evidence="5 10" id="KW-0067">ATP-binding</keyword>
<evidence type="ECO:0000256" key="1">
    <source>
        <dbReference type="ARBA" id="ARBA00004123"/>
    </source>
</evidence>
<proteinExistence type="inferred from homology"/>
<dbReference type="SMART" id="SM00534">
    <property type="entry name" value="MUTSac"/>
    <property type="match status" value="1"/>
</dbReference>
<dbReference type="InterPro" id="IPR017261">
    <property type="entry name" value="DNA_mismatch_repair_MutS/MSH"/>
</dbReference>
<dbReference type="GO" id="GO:0140664">
    <property type="term" value="F:ATP-dependent DNA damage sensor activity"/>
    <property type="evidence" value="ECO:0007669"/>
    <property type="project" value="InterPro"/>
</dbReference>
<dbReference type="Pfam" id="PF00488">
    <property type="entry name" value="MutS_V"/>
    <property type="match status" value="1"/>
</dbReference>
<dbReference type="SUPFAM" id="SSF48334">
    <property type="entry name" value="DNA repair protein MutS, domain III"/>
    <property type="match status" value="1"/>
</dbReference>
<dbReference type="InterPro" id="IPR007861">
    <property type="entry name" value="DNA_mismatch_repair_MutS_clamp"/>
</dbReference>
<name>A0A9W8GCC0_9FUNG</name>
<keyword evidence="7 10" id="KW-0234">DNA repair</keyword>
<keyword evidence="4 10" id="KW-0227">DNA damage</keyword>
<accession>A0A9W8GCC0</accession>
<feature type="compositionally biased region" description="Polar residues" evidence="12">
    <location>
        <begin position="1"/>
        <end position="13"/>
    </location>
</feature>
<evidence type="ECO:0000256" key="12">
    <source>
        <dbReference type="SAM" id="MobiDB-lite"/>
    </source>
</evidence>
<dbReference type="Gene3D" id="3.30.420.110">
    <property type="entry name" value="MutS, connector domain"/>
    <property type="match status" value="1"/>
</dbReference>
<dbReference type="Gene3D" id="1.10.1420.10">
    <property type="match status" value="2"/>
</dbReference>
<dbReference type="PANTHER" id="PTHR11361:SF122">
    <property type="entry name" value="DNA MISMATCH REPAIR PROTEIN MSH3"/>
    <property type="match status" value="1"/>
</dbReference>
<dbReference type="GO" id="GO:0006312">
    <property type="term" value="P:mitotic recombination"/>
    <property type="evidence" value="ECO:0007669"/>
    <property type="project" value="TreeGrafter"/>
</dbReference>
<sequence length="1131" mass="125126">MSSAKRVQASLSSFFKPKQQAREQDGQQMTSSAISYPESSGKSNKRRRALKSDDEDEYEDNHNSDQSDEEYVGSCRSSKGSTKPMASARCASELTPSESPSSSQDAKRTLVKSVSDTTTMMQRLRMRIANAKSSEDANSISSPLATTGSLEHTSIQLVQRQKGVKYTPLEIQVLEAKDKYPDMLLAVEVGYKFRFFGEDARISSRILGIMLTTANNFYNASIPTPRLMVHVRRLVRAGYKVGIMRQTETAALKAISDNKSAPFTRCLAEVYTSGTLVEEVGEAEHAESSTKRYLLCITECLKESRDNRVSIGLLAVQITTGDVVYDCFDDGYLRSALETRLMHLQPGELLVSPNLSAETLKALSAYAGYAIKYDEAREPLLEHANRTGVRVAFAEKAFMDRSAASQFITDFYMENNASRTISYISGLSDLVSMALAMMIKYLEAFKLTHVMLTCQDTGHMDRDPFAPFHTRLHMLLSATTLQTLNIFTVTNNTSDSDKAAVELKDLLKPGGRAGGSHSSHVRSGDGSLFSVMDFTRSQFGRRMLRRWVAHPLVSQEKLEERIDAVEYLKGFLEDAEAGSILNSGNNNHPQRLAIANMHNKIGQIVDIERGLCRIHYGQANTQELVRVLRSLETAVSLVPADMDITEPRLLAEILSRDVWTAQLRDSVLSWRQQIDYKSAKSGNKETLFTHGPLHDLLQQHHNKVEEVEQELEASIGHVRSVLNDEKLEFKSISGIDYLIDIKNTKAKTVPLDWIKVSSTKTNSRFHTPYLISKLAERERCREALQQTAKSAYSRFLAEISGKYSELRQLASSLATLDALFSLAILARSDGYCKPEFVTCSNSDDAFIDLVDAVNPVLSCAQTTYVPNSIALGMAGNNGTESQRAMILTGPNAGGKSSLIRTVALTSIMAQCGSYVPACSARLCIIDAIFTRIGASDNLMAGESTFMVEMRETEELMRQVTPRSLAILDELGRGTSTHDGAAIAYAVLEHLVRKRSLTFFVTHYAHLVGAFASNKAVRSCHMAYIEQPHASTQLQLSSCKDSANANSDTKEEINIDTGAESVNEITFLYKLADGASTDSFGLNVARLAGLPTPLLLRAKERAQWMRMEMESKWAAKYARDLRRAVAQAHSGI</sequence>
<comment type="subcellular location">
    <subcellularLocation>
        <location evidence="1">Nucleus</location>
    </subcellularLocation>
</comment>
<comment type="similarity">
    <text evidence="2">Belongs to the DNA mismatch repair MutS family. MSH3 subfamily.</text>
</comment>
<evidence type="ECO:0000313" key="15">
    <source>
        <dbReference type="Proteomes" id="UP001151518"/>
    </source>
</evidence>
<evidence type="ECO:0000256" key="6">
    <source>
        <dbReference type="ARBA" id="ARBA00023125"/>
    </source>
</evidence>
<evidence type="ECO:0000259" key="13">
    <source>
        <dbReference type="PROSITE" id="PS00486"/>
    </source>
</evidence>
<evidence type="ECO:0000256" key="3">
    <source>
        <dbReference type="ARBA" id="ARBA00022741"/>
    </source>
</evidence>
<dbReference type="FunFam" id="3.40.1170.10:FF:000004">
    <property type="entry name" value="DNA mismatch repair protein"/>
    <property type="match status" value="1"/>
</dbReference>
<dbReference type="Pfam" id="PF05192">
    <property type="entry name" value="MutS_III"/>
    <property type="match status" value="1"/>
</dbReference>
<dbReference type="SMART" id="SM00533">
    <property type="entry name" value="MUTSd"/>
    <property type="match status" value="1"/>
</dbReference>
<dbReference type="Proteomes" id="UP001151518">
    <property type="component" value="Unassembled WGS sequence"/>
</dbReference>